<dbReference type="PANTHER" id="PTHR34075:SF5">
    <property type="entry name" value="BLR3430 PROTEIN"/>
    <property type="match status" value="1"/>
</dbReference>
<proteinExistence type="predicted"/>
<evidence type="ECO:0000259" key="2">
    <source>
        <dbReference type="Pfam" id="PF12172"/>
    </source>
</evidence>
<dbReference type="InterPro" id="IPR052513">
    <property type="entry name" value="Thioester_dehydratase-like"/>
</dbReference>
<keyword evidence="5" id="KW-1185">Reference proteome</keyword>
<evidence type="ECO:0000313" key="4">
    <source>
        <dbReference type="EMBL" id="GAA1557037.1"/>
    </source>
</evidence>
<dbReference type="CDD" id="cd03441">
    <property type="entry name" value="R_hydratase_like"/>
    <property type="match status" value="1"/>
</dbReference>
<dbReference type="RefSeq" id="WP_344510875.1">
    <property type="nucleotide sequence ID" value="NZ_BAAAQD010000026.1"/>
</dbReference>
<evidence type="ECO:0000259" key="3">
    <source>
        <dbReference type="Pfam" id="PF13452"/>
    </source>
</evidence>
<dbReference type="SUPFAM" id="SSF50249">
    <property type="entry name" value="Nucleic acid-binding proteins"/>
    <property type="match status" value="1"/>
</dbReference>
<dbReference type="InterPro" id="IPR022002">
    <property type="entry name" value="ChsH2_Znr"/>
</dbReference>
<dbReference type="Pfam" id="PF13452">
    <property type="entry name" value="FAS1_DH_region"/>
    <property type="match status" value="1"/>
</dbReference>
<evidence type="ECO:0000259" key="1">
    <source>
        <dbReference type="Pfam" id="PF01796"/>
    </source>
</evidence>
<dbReference type="Pfam" id="PF01796">
    <property type="entry name" value="OB_ChsH2_C"/>
    <property type="match status" value="1"/>
</dbReference>
<sequence>MSTTTQTPAPAPGTTDEEAFLARLLEFRGLEATPTRYAQDAVNQAMIRHFVEAMGDENPIYVDEQAARDTGREGVVAPPPMLSTWLMVGYKAHMAAAAGAAPDTPMARLLAILAEAGYVGVVATNDEHEYVRELRLGDEIKMTTVIEDISPRKTTGLGTGHFITTLRTYTDQHDEVVARQRFRILRFDPSGAKPAAPAPAPADPALRHKPFILRDNAFWFEAAAQRRLVIQACTDCGTLRHPPGPVCPSCHSFAWHEVEASGRGTVHSYVVSHHPKAPGYDYPLTVVLVDLEEGTRLVADFAGDAGEVEIGLPVQVDWVDYDEHLTLPRFRAATSVSESTEQERN</sequence>
<dbReference type="InterPro" id="IPR029069">
    <property type="entry name" value="HotDog_dom_sf"/>
</dbReference>
<dbReference type="EMBL" id="BAAAQD010000026">
    <property type="protein sequence ID" value="GAA1557037.1"/>
    <property type="molecule type" value="Genomic_DNA"/>
</dbReference>
<dbReference type="PANTHER" id="PTHR34075">
    <property type="entry name" value="BLR3430 PROTEIN"/>
    <property type="match status" value="1"/>
</dbReference>
<dbReference type="Proteomes" id="UP001501470">
    <property type="component" value="Unassembled WGS sequence"/>
</dbReference>
<dbReference type="InterPro" id="IPR039569">
    <property type="entry name" value="FAS1-like_DH_region"/>
</dbReference>
<evidence type="ECO:0000313" key="5">
    <source>
        <dbReference type="Proteomes" id="UP001501470"/>
    </source>
</evidence>
<organism evidence="4 5">
    <name type="scientific">Dactylosporangium maewongense</name>
    <dbReference type="NCBI Taxonomy" id="634393"/>
    <lineage>
        <taxon>Bacteria</taxon>
        <taxon>Bacillati</taxon>
        <taxon>Actinomycetota</taxon>
        <taxon>Actinomycetes</taxon>
        <taxon>Micromonosporales</taxon>
        <taxon>Micromonosporaceae</taxon>
        <taxon>Dactylosporangium</taxon>
    </lineage>
</organism>
<feature type="domain" description="ChsH2 rubredoxin-like zinc ribbon" evidence="2">
    <location>
        <begin position="220"/>
        <end position="255"/>
    </location>
</feature>
<feature type="domain" description="ChsH2 C-terminal OB-fold" evidence="1">
    <location>
        <begin position="257"/>
        <end position="319"/>
    </location>
</feature>
<feature type="domain" description="FAS1-like dehydratase" evidence="3">
    <location>
        <begin position="39"/>
        <end position="179"/>
    </location>
</feature>
<dbReference type="InterPro" id="IPR012340">
    <property type="entry name" value="NA-bd_OB-fold"/>
</dbReference>
<protein>
    <submittedName>
        <fullName evidence="4">Bifunctional MaoC family dehydratase N-terminal/OB-fold nucleic acid binding domain-containing protein</fullName>
    </submittedName>
</protein>
<dbReference type="Gene3D" id="6.10.30.10">
    <property type="match status" value="1"/>
</dbReference>
<dbReference type="Pfam" id="PF12172">
    <property type="entry name" value="zf-ChsH2"/>
    <property type="match status" value="1"/>
</dbReference>
<accession>A0ABN2CDI6</accession>
<comment type="caution">
    <text evidence="4">The sequence shown here is derived from an EMBL/GenBank/DDBJ whole genome shotgun (WGS) entry which is preliminary data.</text>
</comment>
<gene>
    <name evidence="4" type="ORF">GCM10009827_092480</name>
</gene>
<dbReference type="InterPro" id="IPR002878">
    <property type="entry name" value="ChsH2_C"/>
</dbReference>
<name>A0ABN2CDI6_9ACTN</name>
<dbReference type="Gene3D" id="3.10.129.10">
    <property type="entry name" value="Hotdog Thioesterase"/>
    <property type="match status" value="1"/>
</dbReference>
<reference evidence="4 5" key="1">
    <citation type="journal article" date="2019" name="Int. J. Syst. Evol. Microbiol.">
        <title>The Global Catalogue of Microorganisms (GCM) 10K type strain sequencing project: providing services to taxonomists for standard genome sequencing and annotation.</title>
        <authorList>
            <consortium name="The Broad Institute Genomics Platform"/>
            <consortium name="The Broad Institute Genome Sequencing Center for Infectious Disease"/>
            <person name="Wu L."/>
            <person name="Ma J."/>
        </authorList>
    </citation>
    <scope>NUCLEOTIDE SEQUENCE [LARGE SCALE GENOMIC DNA]</scope>
    <source>
        <strain evidence="4 5">JCM 15933</strain>
    </source>
</reference>
<dbReference type="SUPFAM" id="SSF54637">
    <property type="entry name" value="Thioesterase/thiol ester dehydrase-isomerase"/>
    <property type="match status" value="1"/>
</dbReference>